<accession>A0A023B719</accession>
<sequence length="77" mass="8304">MAPFSAGHFNNGLYLQISDANADIRYQILPLFEGFWVKIFGQAPTYNSHGVVAATAARWRLQRRSGGYSGVGAATAA</sequence>
<dbReference type="GeneID" id="22912730"/>
<evidence type="ECO:0000313" key="1">
    <source>
        <dbReference type="EMBL" id="EZG66887.1"/>
    </source>
</evidence>
<proteinExistence type="predicted"/>
<name>A0A023B719_GRENI</name>
<dbReference type="Proteomes" id="UP000019763">
    <property type="component" value="Unassembled WGS sequence"/>
</dbReference>
<dbReference type="RefSeq" id="XP_011130445.1">
    <property type="nucleotide sequence ID" value="XM_011132143.1"/>
</dbReference>
<comment type="caution">
    <text evidence="1">The sequence shown here is derived from an EMBL/GenBank/DDBJ whole genome shotgun (WGS) entry which is preliminary data.</text>
</comment>
<reference evidence="1" key="1">
    <citation type="submission" date="2013-12" db="EMBL/GenBank/DDBJ databases">
        <authorList>
            <person name="Omoto C.K."/>
            <person name="Sibley D."/>
            <person name="Venepally P."/>
            <person name="Hadjithomas M."/>
            <person name="Karamycheva S."/>
            <person name="Brunk B."/>
            <person name="Roos D."/>
            <person name="Caler E."/>
            <person name="Lorenzi H."/>
        </authorList>
    </citation>
    <scope>NUCLEOTIDE SEQUENCE</scope>
</reference>
<evidence type="ECO:0000313" key="2">
    <source>
        <dbReference type="Proteomes" id="UP000019763"/>
    </source>
</evidence>
<protein>
    <submittedName>
        <fullName evidence="1">Uncharacterized protein</fullName>
    </submittedName>
</protein>
<dbReference type="VEuPathDB" id="CryptoDB:GNI_074470"/>
<dbReference type="AlphaFoldDB" id="A0A023B719"/>
<organism evidence="1 2">
    <name type="scientific">Gregarina niphandrodes</name>
    <name type="common">Septate eugregarine</name>
    <dbReference type="NCBI Taxonomy" id="110365"/>
    <lineage>
        <taxon>Eukaryota</taxon>
        <taxon>Sar</taxon>
        <taxon>Alveolata</taxon>
        <taxon>Apicomplexa</taxon>
        <taxon>Conoidasida</taxon>
        <taxon>Gregarinasina</taxon>
        <taxon>Eugregarinorida</taxon>
        <taxon>Gregarinidae</taxon>
        <taxon>Gregarina</taxon>
    </lineage>
</organism>
<dbReference type="EMBL" id="AFNH02000557">
    <property type="protein sequence ID" value="EZG66887.1"/>
    <property type="molecule type" value="Genomic_DNA"/>
</dbReference>
<gene>
    <name evidence="1" type="ORF">GNI_074470</name>
</gene>
<keyword evidence="2" id="KW-1185">Reference proteome</keyword>